<evidence type="ECO:0000256" key="1">
    <source>
        <dbReference type="SAM" id="MobiDB-lite"/>
    </source>
</evidence>
<dbReference type="EMBL" id="BMVG01000003">
    <property type="protein sequence ID" value="GHE01185.1"/>
    <property type="molecule type" value="Genomic_DNA"/>
</dbReference>
<gene>
    <name evidence="2" type="ORF">GCM10010339_19380</name>
</gene>
<dbReference type="Proteomes" id="UP000655443">
    <property type="component" value="Unassembled WGS sequence"/>
</dbReference>
<evidence type="ECO:0000313" key="3">
    <source>
        <dbReference type="Proteomes" id="UP000655443"/>
    </source>
</evidence>
<comment type="caution">
    <text evidence="2">The sequence shown here is derived from an EMBL/GenBank/DDBJ whole genome shotgun (WGS) entry which is preliminary data.</text>
</comment>
<feature type="region of interest" description="Disordered" evidence="1">
    <location>
        <begin position="1"/>
        <end position="39"/>
    </location>
</feature>
<reference evidence="2" key="1">
    <citation type="journal article" date="2014" name="Int. J. Syst. Evol. Microbiol.">
        <title>Complete genome sequence of Corynebacterium casei LMG S-19264T (=DSM 44701T), isolated from a smear-ripened cheese.</title>
        <authorList>
            <consortium name="US DOE Joint Genome Institute (JGI-PGF)"/>
            <person name="Walter F."/>
            <person name="Albersmeier A."/>
            <person name="Kalinowski J."/>
            <person name="Ruckert C."/>
        </authorList>
    </citation>
    <scope>NUCLEOTIDE SEQUENCE</scope>
    <source>
        <strain evidence="2">JCM 4714</strain>
    </source>
</reference>
<sequence>MVRGTDLADDEYVERGAERSGDRLGDGDAAARQGEHEGIDEGALIAQLAQQSGEFSPGFGTVPEAHG</sequence>
<proteinExistence type="predicted"/>
<keyword evidence="3" id="KW-1185">Reference proteome</keyword>
<feature type="compositionally biased region" description="Basic and acidic residues" evidence="1">
    <location>
        <begin position="13"/>
        <end position="26"/>
    </location>
</feature>
<name>A0A918YFJ3_9ACTN</name>
<reference evidence="2" key="2">
    <citation type="submission" date="2020-09" db="EMBL/GenBank/DDBJ databases">
        <authorList>
            <person name="Sun Q."/>
            <person name="Ohkuma M."/>
        </authorList>
    </citation>
    <scope>NUCLEOTIDE SEQUENCE</scope>
    <source>
        <strain evidence="2">JCM 4714</strain>
    </source>
</reference>
<dbReference type="AlphaFoldDB" id="A0A918YFJ3"/>
<organism evidence="2 3">
    <name type="scientific">Streptomyces alanosinicus</name>
    <dbReference type="NCBI Taxonomy" id="68171"/>
    <lineage>
        <taxon>Bacteria</taxon>
        <taxon>Bacillati</taxon>
        <taxon>Actinomycetota</taxon>
        <taxon>Actinomycetes</taxon>
        <taxon>Kitasatosporales</taxon>
        <taxon>Streptomycetaceae</taxon>
        <taxon>Streptomyces</taxon>
    </lineage>
</organism>
<evidence type="ECO:0000313" key="2">
    <source>
        <dbReference type="EMBL" id="GHE01185.1"/>
    </source>
</evidence>
<protein>
    <submittedName>
        <fullName evidence="2">Uncharacterized protein</fullName>
    </submittedName>
</protein>
<accession>A0A918YFJ3</accession>